<feature type="region of interest" description="Disordered" evidence="2">
    <location>
        <begin position="1"/>
        <end position="29"/>
    </location>
</feature>
<dbReference type="InterPro" id="IPR011989">
    <property type="entry name" value="ARM-like"/>
</dbReference>
<comment type="similarity">
    <text evidence="1">Belongs to the WAPL family.</text>
</comment>
<evidence type="ECO:0000256" key="1">
    <source>
        <dbReference type="ARBA" id="ARBA00006854"/>
    </source>
</evidence>
<evidence type="ECO:0000256" key="2">
    <source>
        <dbReference type="SAM" id="MobiDB-lite"/>
    </source>
</evidence>
<accession>A0A9P4SEN3</accession>
<dbReference type="InterPro" id="IPR039874">
    <property type="entry name" value="WAPL"/>
</dbReference>
<dbReference type="PANTHER" id="PTHR22100:SF13">
    <property type="entry name" value="WINGS APART-LIKE PROTEIN HOMOLOG"/>
    <property type="match status" value="1"/>
</dbReference>
<organism evidence="4 5">
    <name type="scientific">Patellaria atrata CBS 101060</name>
    <dbReference type="NCBI Taxonomy" id="1346257"/>
    <lineage>
        <taxon>Eukaryota</taxon>
        <taxon>Fungi</taxon>
        <taxon>Dikarya</taxon>
        <taxon>Ascomycota</taxon>
        <taxon>Pezizomycotina</taxon>
        <taxon>Dothideomycetes</taxon>
        <taxon>Dothideomycetes incertae sedis</taxon>
        <taxon>Patellariales</taxon>
        <taxon>Patellariaceae</taxon>
        <taxon>Patellaria</taxon>
    </lineage>
</organism>
<dbReference type="InterPro" id="IPR022771">
    <property type="entry name" value="WAPL_C"/>
</dbReference>
<reference evidence="4" key="1">
    <citation type="journal article" date="2020" name="Stud. Mycol.">
        <title>101 Dothideomycetes genomes: a test case for predicting lifestyles and emergence of pathogens.</title>
        <authorList>
            <person name="Haridas S."/>
            <person name="Albert R."/>
            <person name="Binder M."/>
            <person name="Bloem J."/>
            <person name="Labutti K."/>
            <person name="Salamov A."/>
            <person name="Andreopoulos B."/>
            <person name="Baker S."/>
            <person name="Barry K."/>
            <person name="Bills G."/>
            <person name="Bluhm B."/>
            <person name="Cannon C."/>
            <person name="Castanera R."/>
            <person name="Culley D."/>
            <person name="Daum C."/>
            <person name="Ezra D."/>
            <person name="Gonzalez J."/>
            <person name="Henrissat B."/>
            <person name="Kuo A."/>
            <person name="Liang C."/>
            <person name="Lipzen A."/>
            <person name="Lutzoni F."/>
            <person name="Magnuson J."/>
            <person name="Mondo S."/>
            <person name="Nolan M."/>
            <person name="Ohm R."/>
            <person name="Pangilinan J."/>
            <person name="Park H.-J."/>
            <person name="Ramirez L."/>
            <person name="Alfaro M."/>
            <person name="Sun H."/>
            <person name="Tritt A."/>
            <person name="Yoshinaga Y."/>
            <person name="Zwiers L.-H."/>
            <person name="Turgeon B."/>
            <person name="Goodwin S."/>
            <person name="Spatafora J."/>
            <person name="Crous P."/>
            <person name="Grigoriev I."/>
        </authorList>
    </citation>
    <scope>NUCLEOTIDE SEQUENCE</scope>
    <source>
        <strain evidence="4">CBS 101060</strain>
    </source>
</reference>
<dbReference type="EMBL" id="MU006091">
    <property type="protein sequence ID" value="KAF2841426.1"/>
    <property type="molecule type" value="Genomic_DNA"/>
</dbReference>
<feature type="compositionally biased region" description="Polar residues" evidence="2">
    <location>
        <begin position="1"/>
        <end position="17"/>
    </location>
</feature>
<dbReference type="Pfam" id="PF07814">
    <property type="entry name" value="WAPL"/>
    <property type="match status" value="1"/>
</dbReference>
<name>A0A9P4SEN3_9PEZI</name>
<gene>
    <name evidence="4" type="ORF">M501DRAFT_929476</name>
</gene>
<keyword evidence="5" id="KW-1185">Reference proteome</keyword>
<evidence type="ECO:0000259" key="3">
    <source>
        <dbReference type="Pfam" id="PF07814"/>
    </source>
</evidence>
<comment type="caution">
    <text evidence="4">The sequence shown here is derived from an EMBL/GenBank/DDBJ whole genome shotgun (WGS) entry which is preliminary data.</text>
</comment>
<dbReference type="Gene3D" id="1.25.10.10">
    <property type="entry name" value="Leucine-rich Repeat Variant"/>
    <property type="match status" value="1"/>
</dbReference>
<dbReference type="Proteomes" id="UP000799429">
    <property type="component" value="Unassembled WGS sequence"/>
</dbReference>
<protein>
    <recommendedName>
        <fullName evidence="3">Wings apart-like protein C-terminal domain-containing protein</fullName>
    </recommendedName>
</protein>
<dbReference type="PANTHER" id="PTHR22100">
    <property type="entry name" value="WINGS APART-LIKE PROTEIN HOMOLOG"/>
    <property type="match status" value="1"/>
</dbReference>
<sequence length="501" mass="55275">MASSNFFQNNKHGNSQSKKADLFQPPGLEDNIEELGETKGMRSIHELRAAGINNRFLSDMEELMNDIKDSSRAGTSRRRSAMMELCTKLFDKSFVAKFLDYGFEQILYPHLKNASDGIIGFLMAASIALIIESGAPVNALKHVAESGCMLALKSLLDQSTDISRVARDRRSNMSKVTQASLNDLRTLLLDSPIFGAAEKQQTITPQTMALMSIALLTRKLQDAGYPCDMLDGEMVGKLIAVAEKACKRQIATTPMGASMGDLELVFNILEANSLSSLSGGAMWSVTNLQQLSALYPLILGLKMERVEQEGLNSFALRLCLNLTESKPTVCELFSTPEIIEPWAQVVDHSCRSLASDMDEMERETILQQVVVLLGTMINLSEHSDRARLSILANGDQLLFRLLDSFVVGQQRVSQADSVEESRSNVAFGYLAVLLGNLCINLLIRAKVQSALPGKSLGFLIESIEEFVSVHRSADDYFKVESQKEVHEALTRRLQAVADRLK</sequence>
<evidence type="ECO:0000313" key="4">
    <source>
        <dbReference type="EMBL" id="KAF2841426.1"/>
    </source>
</evidence>
<dbReference type="AlphaFoldDB" id="A0A9P4SEN3"/>
<proteinExistence type="inferred from homology"/>
<feature type="domain" description="Wings apart-like protein C-terminal" evidence="3">
    <location>
        <begin position="41"/>
        <end position="385"/>
    </location>
</feature>
<dbReference type="OrthoDB" id="78088at2759"/>
<evidence type="ECO:0000313" key="5">
    <source>
        <dbReference type="Proteomes" id="UP000799429"/>
    </source>
</evidence>